<sequence length="110" mass="12400">MNKIFSAVVSLALFAFSAHAFLPVSNNLAQKSYGTTKFGVSLTSPARTAKKSSLQMRQWNFNDSRSPFGFANNAEIWNGRVAQVGLWYLFLFFPLFVHSLTNIVSNIQYR</sequence>
<gene>
    <name evidence="3" type="ORF">CHYS00102_LOCUS25789</name>
</gene>
<dbReference type="SUPFAM" id="SSF103511">
    <property type="entry name" value="Chlorophyll a-b binding protein"/>
    <property type="match status" value="1"/>
</dbReference>
<feature type="signal peptide" evidence="2">
    <location>
        <begin position="1"/>
        <end position="20"/>
    </location>
</feature>
<evidence type="ECO:0000313" key="3">
    <source>
        <dbReference type="EMBL" id="CAD8898575.1"/>
    </source>
</evidence>
<feature type="transmembrane region" description="Helical" evidence="1">
    <location>
        <begin position="85"/>
        <end position="104"/>
    </location>
</feature>
<evidence type="ECO:0000256" key="1">
    <source>
        <dbReference type="SAM" id="Phobius"/>
    </source>
</evidence>
<keyword evidence="1" id="KW-1133">Transmembrane helix</keyword>
<dbReference type="AlphaFoldDB" id="A0A7S1BVT9"/>
<name>A0A7S1BVT9_9STRA</name>
<reference evidence="3" key="1">
    <citation type="submission" date="2021-01" db="EMBL/GenBank/DDBJ databases">
        <authorList>
            <person name="Corre E."/>
            <person name="Pelletier E."/>
            <person name="Niang G."/>
            <person name="Scheremetjew M."/>
            <person name="Finn R."/>
            <person name="Kale V."/>
            <person name="Holt S."/>
            <person name="Cochrane G."/>
            <person name="Meng A."/>
            <person name="Brown T."/>
            <person name="Cohen L."/>
        </authorList>
    </citation>
    <scope>NUCLEOTIDE SEQUENCE</scope>
    <source>
        <strain evidence="3">308</strain>
    </source>
</reference>
<keyword evidence="2" id="KW-0732">Signal</keyword>
<accession>A0A7S1BVT9</accession>
<proteinExistence type="predicted"/>
<dbReference type="EMBL" id="HBFR01035401">
    <property type="protein sequence ID" value="CAD8898575.1"/>
    <property type="molecule type" value="Transcribed_RNA"/>
</dbReference>
<keyword evidence="1" id="KW-0472">Membrane</keyword>
<keyword evidence="1" id="KW-0812">Transmembrane</keyword>
<feature type="chain" id="PRO_5031330673" evidence="2">
    <location>
        <begin position="21"/>
        <end position="110"/>
    </location>
</feature>
<evidence type="ECO:0000256" key="2">
    <source>
        <dbReference type="SAM" id="SignalP"/>
    </source>
</evidence>
<organism evidence="3">
    <name type="scientific">Corethron hystrix</name>
    <dbReference type="NCBI Taxonomy" id="216773"/>
    <lineage>
        <taxon>Eukaryota</taxon>
        <taxon>Sar</taxon>
        <taxon>Stramenopiles</taxon>
        <taxon>Ochrophyta</taxon>
        <taxon>Bacillariophyta</taxon>
        <taxon>Coscinodiscophyceae</taxon>
        <taxon>Corethrophycidae</taxon>
        <taxon>Corethrales</taxon>
        <taxon>Corethraceae</taxon>
        <taxon>Corethron</taxon>
    </lineage>
</organism>
<protein>
    <submittedName>
        <fullName evidence="3">Uncharacterized protein</fullName>
    </submittedName>
</protein>